<dbReference type="OrthoDB" id="410459at2759"/>
<feature type="transmembrane region" description="Helical" evidence="1">
    <location>
        <begin position="412"/>
        <end position="435"/>
    </location>
</feature>
<feature type="transmembrane region" description="Helical" evidence="1">
    <location>
        <begin position="127"/>
        <end position="146"/>
    </location>
</feature>
<protein>
    <submittedName>
        <fullName evidence="2">Uncharacterized protein</fullName>
    </submittedName>
</protein>
<gene>
    <name evidence="2" type="ORF">SNAT2548_LOCUS11741</name>
</gene>
<dbReference type="Proteomes" id="UP000604046">
    <property type="component" value="Unassembled WGS sequence"/>
</dbReference>
<proteinExistence type="predicted"/>
<keyword evidence="3" id="KW-1185">Reference proteome</keyword>
<accession>A0A812LGM9</accession>
<keyword evidence="1" id="KW-0812">Transmembrane</keyword>
<feature type="transmembrane region" description="Helical" evidence="1">
    <location>
        <begin position="488"/>
        <end position="509"/>
    </location>
</feature>
<feature type="transmembrane region" description="Helical" evidence="1">
    <location>
        <begin position="244"/>
        <end position="270"/>
    </location>
</feature>
<feature type="transmembrane region" description="Helical" evidence="1">
    <location>
        <begin position="447"/>
        <end position="468"/>
    </location>
</feature>
<feature type="transmembrane region" description="Helical" evidence="1">
    <location>
        <begin position="152"/>
        <end position="172"/>
    </location>
</feature>
<organism evidence="2 3">
    <name type="scientific">Symbiodinium natans</name>
    <dbReference type="NCBI Taxonomy" id="878477"/>
    <lineage>
        <taxon>Eukaryota</taxon>
        <taxon>Sar</taxon>
        <taxon>Alveolata</taxon>
        <taxon>Dinophyceae</taxon>
        <taxon>Suessiales</taxon>
        <taxon>Symbiodiniaceae</taxon>
        <taxon>Symbiodinium</taxon>
    </lineage>
</organism>
<keyword evidence="1" id="KW-1133">Transmembrane helix</keyword>
<reference evidence="2" key="1">
    <citation type="submission" date="2021-02" db="EMBL/GenBank/DDBJ databases">
        <authorList>
            <person name="Dougan E. K."/>
            <person name="Rhodes N."/>
            <person name="Thang M."/>
            <person name="Chan C."/>
        </authorList>
    </citation>
    <scope>NUCLEOTIDE SEQUENCE</scope>
</reference>
<comment type="caution">
    <text evidence="2">The sequence shown here is derived from an EMBL/GenBank/DDBJ whole genome shotgun (WGS) entry which is preliminary data.</text>
</comment>
<name>A0A812LGM9_9DINO</name>
<evidence type="ECO:0000313" key="2">
    <source>
        <dbReference type="EMBL" id="CAE7246656.1"/>
    </source>
</evidence>
<evidence type="ECO:0000256" key="1">
    <source>
        <dbReference type="SAM" id="Phobius"/>
    </source>
</evidence>
<sequence length="519" mass="57303">MSDNSLEVNLGVPNEYPVTTPEPQNLSEFSEDVLHSAASAALDEPERAVIPSCVTLMSQMQPIHAEILRGIRASRVLRNSPGAWMHGDLRRLQGRSQVTTKLDEFWSHSWRTRPGLKYASILYRSNGLAAFVLGTLSALVACALQGTGVLHWHGACMMAGAVGYYSTLLVWCPRAQVFLDVACVDQVDPIKKVQGLMSMGAFLRASKSLVVFWDVSFVTRLWCLFEVAGFMHTQRLCASKTLEVCPVFVGPALLCGHAGLTLMLLILSIAEVDTSHLHLNGGVVLVCAALMLLCLTSLAYIVLLHCRSIEVMQYQLHRFTTEHATSQCCARQHVTSTGQRILCDRDIILECISAWFGSQEQFEGMVRTDLLRQLVHQLANRTFSYWRILQATSPVAWFLLDRVFEGVWIRGAVAVSLYWLMLLPSIVLVSLRLAYSVRNLCDGILARVLLSTCLVANATFMVGGFYALEIYLALAFGEGYSKHRPLSTSVTLAMMTVVTACLWCCVPPIQKSALPGRAG</sequence>
<dbReference type="AlphaFoldDB" id="A0A812LGM9"/>
<keyword evidence="1" id="KW-0472">Membrane</keyword>
<feature type="transmembrane region" description="Helical" evidence="1">
    <location>
        <begin position="282"/>
        <end position="303"/>
    </location>
</feature>
<dbReference type="EMBL" id="CAJNDS010001090">
    <property type="protein sequence ID" value="CAE7246656.1"/>
    <property type="molecule type" value="Genomic_DNA"/>
</dbReference>
<feature type="transmembrane region" description="Helical" evidence="1">
    <location>
        <begin position="382"/>
        <end position="400"/>
    </location>
</feature>
<evidence type="ECO:0000313" key="3">
    <source>
        <dbReference type="Proteomes" id="UP000604046"/>
    </source>
</evidence>